<feature type="repeat" description="TPR" evidence="1">
    <location>
        <begin position="872"/>
        <end position="905"/>
    </location>
</feature>
<feature type="domain" description="CHAT" evidence="2">
    <location>
        <begin position="1163"/>
        <end position="1229"/>
    </location>
</feature>
<dbReference type="PANTHER" id="PTHR10098:SF108">
    <property type="entry name" value="TETRATRICOPEPTIDE REPEAT PROTEIN 28"/>
    <property type="match status" value="1"/>
</dbReference>
<dbReference type="OrthoDB" id="5979705at2759"/>
<feature type="domain" description="CHAT" evidence="2">
    <location>
        <begin position="134"/>
        <end position="212"/>
    </location>
</feature>
<feature type="repeat" description="TPR" evidence="1">
    <location>
        <begin position="30"/>
        <end position="63"/>
    </location>
</feature>
<dbReference type="SMART" id="SM00028">
    <property type="entry name" value="TPR"/>
    <property type="match status" value="24"/>
</dbReference>
<dbReference type="EMBL" id="LSMT01000007">
    <property type="protein sequence ID" value="PFX33968.1"/>
    <property type="molecule type" value="Genomic_DNA"/>
</dbReference>
<dbReference type="PROSITE" id="PS50293">
    <property type="entry name" value="TPR_REGION"/>
    <property type="match status" value="1"/>
</dbReference>
<dbReference type="InterPro" id="IPR024983">
    <property type="entry name" value="CHAT_dom"/>
</dbReference>
<evidence type="ECO:0000259" key="2">
    <source>
        <dbReference type="Pfam" id="PF12770"/>
    </source>
</evidence>
<accession>A0A2B4SZJ8</accession>
<feature type="repeat" description="TPR" evidence="1">
    <location>
        <begin position="832"/>
        <end position="865"/>
    </location>
</feature>
<dbReference type="Pfam" id="PF12770">
    <property type="entry name" value="CHAT"/>
    <property type="match status" value="4"/>
</dbReference>
<feature type="domain" description="CHAT" evidence="2">
    <location>
        <begin position="1236"/>
        <end position="1395"/>
    </location>
</feature>
<proteinExistence type="predicted"/>
<sequence>MHLINVALHEEYLAKSLEINTEIDNRHGEATAFGNQGTLFNELGEYLKAREYHEKALAIRIEMNDREGETEEYYGLGQVCLRLEEYAPAEKHFEMVLVIVKDIAVREIELKSIDGLVQSSLRQRNNTIGLRNQKSSGVIGIARAFLESGARSVLVALWAISDTPTEQLMSRFYENLVSGESASESLHQAMKWMKNNGYTRVSEWATCMVIGDNVTFDFGNKYRKPHGEVRPLPCKRLLLNTHSFFIPTHKSERNLVKPIKANGSEVASFLSLICINLFTVTSDTVMDFITRIRTIFKVASFLKNTGRVHKAIELCNEFLNLLNANCQGREDKIARKCYQLVYFMMSEAYRLISDSQNSVKYARKFFSDNHSLGVAAQEERIGKVKLSLNIARMSSKLNNFVDAKDFYERAINLTVQNGDSKKEADTCGEFGRLLVGLSEYNKARDYIERALTIRKEIGDKDGEAKAYGNLGVVFHHLCEYDNAIEYIEKALTIRIEIGDRKGQSAFDIHVKPIDARYRKNSKFTVTSDTVMDFITRIQTIFKGVIAASFLKNTGRVHEAIEFYNDCLNLLKANWERREDKIARKFYQLLYFMMSEAYQLISDSQNSAKYARKFFSDTHSLGVTAQEVRIVKVNLSLNIAKMSSKLNNFFDAKEFYERAINLTVQNGDSKEEADTCGEFGRLLLGLSEYNKARDYIERALTIRKEIGEKDGEVKAYGNLGVLFHHLCEYDNAIEYIEKALTIRIEIGDRKGQVADYTNLVQVFCSLGDFVKAKEYCNKALEISITICDSDYEATVYGCLGSLCYNLGEGKKAKEYHEKALAIRNMIGDRRREAGSYGNLGSALQLLGEFTKAKEYLERALAIRREIGDRRGEAADYGNLGTVFQALGEYAKAKECYEKGLEIKIEIGDREGASVDYGNLGNLFRSLGEYIRAIDYNERSLAIRTEIGCRRGEALDYESLAALFHELNDFVKAKEYLEKSLAINSEIGNRKGDATAYREQELGRARGLPDLQAARYSLQANISANPKTWIGIENIVRRETDCVFLYISFVNDYLCMWVINTRGEIQFKDMTMGEEILGTRLVGYLSDFFAKSFRCLSMQSEWECEDRSLPLVIKPQLSSDELGSPRDPRLLEEDDEEEVISDFQSSLSFSSKLFIIPVADFLEEPEVIIVPPSSLYKVPFAALTDNKGKFLSETRRIRIVPSLTTLKLIQDSPADYHSRTDALIVGDPTVDWVMYKGGEQATKQAVLEKITSVSLVHFAAHGDAERGEVALSPIRTPDNPNITPQEEDYLLTMDEISQVKVRAKLVVLSCCHSGNGQIKAEGVIGIARAFLGSGARSVLVALWAISDTATEQLMSRFYEHLVSGESASESLHRAMKWMRNNGYTRVSEWAPFMLIGDDVTFDFGNKGGFFRHLNKVSSSSSSLLACNCDVDTEGPGVETKDVNITVLMSVSPLEFGNQATRNTGRFHKAVEFYKECLNLLNASLQGKKDETARELYLLIYLEMFLTYFSISDYQTSAKYARKILSENHRPAVAALGVALSLTIARMSSRRNNFVDAREFYERAINLTVQTGDNKKEADTCREFAKLLADHCEYTQAKDYAERALAISKEIGDRKGEADVKGTLAIMLQSLSEFTKAKEFYERALVIRREIGDRQGEAFDYGNLGTLFLSLGEYAKAKECHEKGLAIRIEIGDREGAATDYGNLGNLFRLLGNYIRAKEYIEKSLAMYTEMGYRLGEATNYGNLAILFHALHDFVKTEEYLAKSLAINIAIGNRKGEAIAYGNQGALFEQLGEYVKAREYHKKALAIRIEIGDREGEATEYNRLGQLYLSIEEHAVAEKHFEMALVISKDIAVPEIECKSLEGLAVCSALKGNIEEALRSLYQRFETYEQLRLSLKNNDHLKTSFLEVEGVHTYTFCSALLCANNNPRDALYVEELRRARGLADLQAAKYSLQTIISANRKSWIGIENIVKKETDCVFLYISSAEYGLFMWIIKKSGEIHFKTTKLGEEILGKRSDRNLSNFFAKSFRCLGMQSEWECEDRSLPLVIKPQLSSDELGSLKDQRLLEEDKKEDISDFQSSLSLSSKLLIIPVTDLLEETEVIIVPHSNLYKVPFAALSDKEGKYLSETRRIRIVPSLTTLKLIQDSPVDYHSRADALIVGDPTVGSVMFKGGIQHISSLPCARKEAKMVGRLVGVKPLLGEQATKQAVLQKITSVSLVHFAAHGDAERGEVALSPVRNPDNPDITPQEEDYLLTMNEISEVKVRAKLVVLSCCHSGNGQIKAEGVIGIARAFLGSGARSVLVALWAISDTATEQLMSRFYEHLVSGESASESLHRAMKWMRNNGYTRVSEWAPFMLIGDDVTFDFGNKGGFFRHLNKGSSSSSSLLACNCDVDTDSS</sequence>
<dbReference type="Gene3D" id="1.25.40.10">
    <property type="entry name" value="Tetratricopeptide repeat domain"/>
    <property type="match status" value="8"/>
</dbReference>
<keyword evidence="1" id="KW-0802">TPR repeat</keyword>
<dbReference type="Pfam" id="PF13424">
    <property type="entry name" value="TPR_12"/>
    <property type="match status" value="8"/>
</dbReference>
<dbReference type="Proteomes" id="UP000225706">
    <property type="component" value="Unassembled WGS sequence"/>
</dbReference>
<feature type="repeat" description="TPR" evidence="1">
    <location>
        <begin position="1775"/>
        <end position="1808"/>
    </location>
</feature>
<protein>
    <submittedName>
        <fullName evidence="3">Tetratricopeptide repeat protein 28</fullName>
    </submittedName>
</protein>
<comment type="caution">
    <text evidence="3">The sequence shown here is derived from an EMBL/GenBank/DDBJ whole genome shotgun (WGS) entry which is preliminary data.</text>
</comment>
<feature type="domain" description="CHAT" evidence="2">
    <location>
        <begin position="2084"/>
        <end position="2355"/>
    </location>
</feature>
<keyword evidence="4" id="KW-1185">Reference proteome</keyword>
<gene>
    <name evidence="3" type="primary">TTC28</name>
    <name evidence="3" type="ORF">AWC38_SpisGene1048</name>
</gene>
<feature type="repeat" description="TPR" evidence="1">
    <location>
        <begin position="1815"/>
        <end position="1848"/>
    </location>
</feature>
<feature type="repeat" description="TPR" evidence="1">
    <location>
        <begin position="712"/>
        <end position="745"/>
    </location>
</feature>
<evidence type="ECO:0000313" key="3">
    <source>
        <dbReference type="EMBL" id="PFX33968.1"/>
    </source>
</evidence>
<dbReference type="InterPro" id="IPR019734">
    <property type="entry name" value="TPR_rpt"/>
</dbReference>
<dbReference type="PANTHER" id="PTHR10098">
    <property type="entry name" value="RAPSYN-RELATED"/>
    <property type="match status" value="1"/>
</dbReference>
<name>A0A2B4SZJ8_STYPI</name>
<dbReference type="InterPro" id="IPR011990">
    <property type="entry name" value="TPR-like_helical_dom_sf"/>
</dbReference>
<evidence type="ECO:0000256" key="1">
    <source>
        <dbReference type="PROSITE-ProRule" id="PRU00339"/>
    </source>
</evidence>
<organism evidence="3 4">
    <name type="scientific">Stylophora pistillata</name>
    <name type="common">Smooth cauliflower coral</name>
    <dbReference type="NCBI Taxonomy" id="50429"/>
    <lineage>
        <taxon>Eukaryota</taxon>
        <taxon>Metazoa</taxon>
        <taxon>Cnidaria</taxon>
        <taxon>Anthozoa</taxon>
        <taxon>Hexacorallia</taxon>
        <taxon>Scleractinia</taxon>
        <taxon>Astrocoeniina</taxon>
        <taxon>Pocilloporidae</taxon>
        <taxon>Stylophora</taxon>
    </lineage>
</organism>
<dbReference type="PROSITE" id="PS50005">
    <property type="entry name" value="TPR"/>
    <property type="match status" value="7"/>
</dbReference>
<reference evidence="4" key="1">
    <citation type="journal article" date="2017" name="bioRxiv">
        <title>Comparative analysis of the genomes of Stylophora pistillata and Acropora digitifera provides evidence for extensive differences between species of corals.</title>
        <authorList>
            <person name="Voolstra C.R."/>
            <person name="Li Y."/>
            <person name="Liew Y.J."/>
            <person name="Baumgarten S."/>
            <person name="Zoccola D."/>
            <person name="Flot J.-F."/>
            <person name="Tambutte S."/>
            <person name="Allemand D."/>
            <person name="Aranda M."/>
        </authorList>
    </citation>
    <scope>NUCLEOTIDE SEQUENCE [LARGE SCALE GENOMIC DNA]</scope>
</reference>
<dbReference type="STRING" id="50429.A0A2B4SZJ8"/>
<evidence type="ECO:0000313" key="4">
    <source>
        <dbReference type="Proteomes" id="UP000225706"/>
    </source>
</evidence>
<feature type="repeat" description="TPR" evidence="1">
    <location>
        <begin position="464"/>
        <end position="497"/>
    </location>
</feature>
<dbReference type="SUPFAM" id="SSF48452">
    <property type="entry name" value="TPR-like"/>
    <property type="match status" value="7"/>
</dbReference>